<dbReference type="Gene3D" id="3.30.70.1620">
    <property type="match status" value="1"/>
</dbReference>
<dbReference type="InterPro" id="IPR041741">
    <property type="entry name" value="SMC3_ABC_euk"/>
</dbReference>
<dbReference type="GO" id="GO:0016887">
    <property type="term" value="F:ATP hydrolysis activity"/>
    <property type="evidence" value="ECO:0007669"/>
    <property type="project" value="InterPro"/>
</dbReference>
<dbReference type="GO" id="GO:0005634">
    <property type="term" value="C:nucleus"/>
    <property type="evidence" value="ECO:0007669"/>
    <property type="project" value="UniProtKB-SubCell"/>
</dbReference>
<dbReference type="CDD" id="cd03272">
    <property type="entry name" value="ABC_SMC3_euk"/>
    <property type="match status" value="1"/>
</dbReference>
<keyword evidence="4" id="KW-0498">Mitosis</keyword>
<dbReference type="SUPFAM" id="SSF52540">
    <property type="entry name" value="P-loop containing nucleoside triphosphate hydrolases"/>
    <property type="match status" value="1"/>
</dbReference>
<dbReference type="Proteomes" id="UP000095009">
    <property type="component" value="Unassembled WGS sequence"/>
</dbReference>
<dbReference type="InterPro" id="IPR027417">
    <property type="entry name" value="P-loop_NTPase"/>
</dbReference>
<dbReference type="PIRSF" id="PIRSF005719">
    <property type="entry name" value="SMC"/>
    <property type="match status" value="1"/>
</dbReference>
<organism evidence="12 13">
    <name type="scientific">Nadsonia fulvescens var. elongata DSM 6958</name>
    <dbReference type="NCBI Taxonomy" id="857566"/>
    <lineage>
        <taxon>Eukaryota</taxon>
        <taxon>Fungi</taxon>
        <taxon>Dikarya</taxon>
        <taxon>Ascomycota</taxon>
        <taxon>Saccharomycotina</taxon>
        <taxon>Dipodascomycetes</taxon>
        <taxon>Dipodascales</taxon>
        <taxon>Dipodascales incertae sedis</taxon>
        <taxon>Nadsonia</taxon>
    </lineage>
</organism>
<name>A0A1E3PLP0_9ASCO</name>
<dbReference type="InterPro" id="IPR010935">
    <property type="entry name" value="SMC_hinge"/>
</dbReference>
<dbReference type="FunFam" id="3.40.50.300:FF:000370">
    <property type="entry name" value="Structural maintenance of chromosomes 3"/>
    <property type="match status" value="1"/>
</dbReference>
<dbReference type="GO" id="GO:0007059">
    <property type="term" value="P:chromosome segregation"/>
    <property type="evidence" value="ECO:0007669"/>
    <property type="project" value="UniProtKB-ARBA"/>
</dbReference>
<evidence type="ECO:0000313" key="13">
    <source>
        <dbReference type="Proteomes" id="UP000095009"/>
    </source>
</evidence>
<dbReference type="GO" id="GO:0005694">
    <property type="term" value="C:chromosome"/>
    <property type="evidence" value="ECO:0007669"/>
    <property type="project" value="InterPro"/>
</dbReference>
<gene>
    <name evidence="12" type="ORF">NADFUDRAFT_50270</name>
</gene>
<dbReference type="Pfam" id="PF06470">
    <property type="entry name" value="SMC_hinge"/>
    <property type="match status" value="1"/>
</dbReference>
<evidence type="ECO:0000256" key="9">
    <source>
        <dbReference type="SAM" id="Coils"/>
    </source>
</evidence>
<evidence type="ECO:0000256" key="1">
    <source>
        <dbReference type="ARBA" id="ARBA00004123"/>
    </source>
</evidence>
<feature type="region of interest" description="Disordered" evidence="10">
    <location>
        <begin position="841"/>
        <end position="868"/>
    </location>
</feature>
<dbReference type="STRING" id="857566.A0A1E3PLP0"/>
<comment type="similarity">
    <text evidence="2">Belongs to the SMC family. SMC3 subfamily.</text>
</comment>
<dbReference type="InterPro" id="IPR036277">
    <property type="entry name" value="SMC_hinge_sf"/>
</dbReference>
<evidence type="ECO:0000256" key="2">
    <source>
        <dbReference type="ARBA" id="ARBA00005917"/>
    </source>
</evidence>
<evidence type="ECO:0000256" key="3">
    <source>
        <dbReference type="ARBA" id="ARBA00022618"/>
    </source>
</evidence>
<feature type="coiled-coil region" evidence="9">
    <location>
        <begin position="260"/>
        <end position="315"/>
    </location>
</feature>
<evidence type="ECO:0000256" key="7">
    <source>
        <dbReference type="ARBA" id="ARBA00023306"/>
    </source>
</evidence>
<dbReference type="FunFam" id="3.40.50.300:FF:000424">
    <property type="entry name" value="Structural maintenance of chromosomes 3"/>
    <property type="match status" value="1"/>
</dbReference>
<dbReference type="EMBL" id="KV454408">
    <property type="protein sequence ID" value="ODQ66353.1"/>
    <property type="molecule type" value="Genomic_DNA"/>
</dbReference>
<feature type="domain" description="SMC hinge" evidence="11">
    <location>
        <begin position="524"/>
        <end position="637"/>
    </location>
</feature>
<dbReference type="GO" id="GO:0051276">
    <property type="term" value="P:chromosome organization"/>
    <property type="evidence" value="ECO:0007669"/>
    <property type="project" value="InterPro"/>
</dbReference>
<sequence>MFIKQINIQGFKSFKNLTEIDPFSSGLNVVVGRNGSGKSNFFASVRFVLSDAYTHMSREERQGLLHEGSGSAVMSAYVEIIFDNSDRRFPTGQDTVRIRRTIGLKKDEYALDGKSAAKSEILSFLEAAGFSRSNPYYIVPQGRITALTNAQDAERLELLKEVAGTQVYEQRRSDSLKLMAETRIKRDKILELLANINDRLADLEQEKKELKTYQSLDRERRCLDFTLHDRELAEINLTLDTLEEHYSTGVEANNLNIEAFNQHDETIQQLESEIASAKQTAKRLELDRARYDDDLKALLRSQAQFELRATELQQRLNLDAGSTEHRQHELQLVQSLIATRRAQIDDLLPEFQHLQNQESQQRDLVSSRELQQQQLYAKQGRHARFSTRQERDEWLTTEIADLDALIVERGNLTDQMDHTVQDLVAEKVALAAEVQVTKSRAASDEVTLQEIKTQLATQRQQHESLLDQRKELWREEAKVDSTRDQLIHDTLAKAERQLANTMDRAQNTGLASVTRIAQQLGLADVVYGPLCDLINVDDKYKLAVEVTAGNGLFHVVVDTDDTASKLMDQLNREKAGRVTFMPLNRLSSRTYQYPDNSSETIPLINKVRHDDRFSTAVQQVFARTIVCLNLDTGLQYAASHHLNAITLQGDRVDPRGILSGGYFDTRRSRLDAVKTVKTVLGQVAELDIMAHDLKERIEAQDHQITTVISAINKLTTRRDKLLNASLPLRDHLHKTTQSLTATEAVYQQRLDQLNESRAVMAGLEAQRTALQKELTQELGDTLSTEELELLHDLNTSLPTLRKELAQVATARLELQQKKSLLEVELAQNLYLKRDQLESQLLSPNRHDGGDDSDDDDNNGVEGRGGNEDITTVQNLLDKANHKIEQTRTLIQGLDTQMDQTARELVRLDKELAQQIDQRQAIARKMAKYRKSMEKGLAKRSILSERKDEIQRKIRDLGVLPEKAFKDYAGMDSDHVLKKLHGVTEKLKKFSHVNKKAFEQFTNFAKQRDSLIERRTELEQSEVSINELIDTLDQRKNDAIQRTFKQVSKNFAEIFVKLVPAGTGRLIIQRRMNDNTHDQDASDDESFVETQGQTSALESYIGVAISVSFNSKNDDQQRIEQLSGGQKSLCALALIFAIQQCDPAPFYLFDEIDANLDAQYRTAVANMIHELSRSQKGQFICTTFRNEMIHVADKFYGVLFNNKISSVASISQEDALSFVEDQQHR</sequence>
<dbReference type="SUPFAM" id="SSF75553">
    <property type="entry name" value="Smc hinge domain"/>
    <property type="match status" value="1"/>
</dbReference>
<evidence type="ECO:0000256" key="8">
    <source>
        <dbReference type="PIRNR" id="PIRNR005719"/>
    </source>
</evidence>
<evidence type="ECO:0000259" key="11">
    <source>
        <dbReference type="SMART" id="SM00968"/>
    </source>
</evidence>
<dbReference type="InterPro" id="IPR024704">
    <property type="entry name" value="SMC"/>
</dbReference>
<keyword evidence="13" id="KW-1185">Reference proteome</keyword>
<comment type="subcellular location">
    <subcellularLocation>
        <location evidence="1 8">Nucleus</location>
    </subcellularLocation>
</comment>
<dbReference type="GO" id="GO:0051301">
    <property type="term" value="P:cell division"/>
    <property type="evidence" value="ECO:0007669"/>
    <property type="project" value="UniProtKB-KW"/>
</dbReference>
<keyword evidence="7" id="KW-0131">Cell cycle</keyword>
<feature type="coiled-coil region" evidence="9">
    <location>
        <begin position="876"/>
        <end position="917"/>
    </location>
</feature>
<dbReference type="SMART" id="SM00968">
    <property type="entry name" value="SMC_hinge"/>
    <property type="match status" value="1"/>
</dbReference>
<dbReference type="AlphaFoldDB" id="A0A1E3PLP0"/>
<keyword evidence="6 8" id="KW-0539">Nucleus</keyword>
<evidence type="ECO:0000313" key="12">
    <source>
        <dbReference type="EMBL" id="ODQ66353.1"/>
    </source>
</evidence>
<evidence type="ECO:0000256" key="10">
    <source>
        <dbReference type="SAM" id="MobiDB-lite"/>
    </source>
</evidence>
<dbReference type="Gene3D" id="3.40.50.300">
    <property type="entry name" value="P-loop containing nucleotide triphosphate hydrolases"/>
    <property type="match status" value="2"/>
</dbReference>
<keyword evidence="3" id="KW-0132">Cell division</keyword>
<evidence type="ECO:0000256" key="6">
    <source>
        <dbReference type="ARBA" id="ARBA00023242"/>
    </source>
</evidence>
<reference evidence="12 13" key="1">
    <citation type="journal article" date="2016" name="Proc. Natl. Acad. Sci. U.S.A.">
        <title>Comparative genomics of biotechnologically important yeasts.</title>
        <authorList>
            <person name="Riley R."/>
            <person name="Haridas S."/>
            <person name="Wolfe K.H."/>
            <person name="Lopes M.R."/>
            <person name="Hittinger C.T."/>
            <person name="Goeker M."/>
            <person name="Salamov A.A."/>
            <person name="Wisecaver J.H."/>
            <person name="Long T.M."/>
            <person name="Calvey C.H."/>
            <person name="Aerts A.L."/>
            <person name="Barry K.W."/>
            <person name="Choi C."/>
            <person name="Clum A."/>
            <person name="Coughlan A.Y."/>
            <person name="Deshpande S."/>
            <person name="Douglass A.P."/>
            <person name="Hanson S.J."/>
            <person name="Klenk H.-P."/>
            <person name="LaButti K.M."/>
            <person name="Lapidus A."/>
            <person name="Lindquist E.A."/>
            <person name="Lipzen A.M."/>
            <person name="Meier-Kolthoff J.P."/>
            <person name="Ohm R.A."/>
            <person name="Otillar R.P."/>
            <person name="Pangilinan J.L."/>
            <person name="Peng Y."/>
            <person name="Rokas A."/>
            <person name="Rosa C.A."/>
            <person name="Scheuner C."/>
            <person name="Sibirny A.A."/>
            <person name="Slot J.C."/>
            <person name="Stielow J.B."/>
            <person name="Sun H."/>
            <person name="Kurtzman C.P."/>
            <person name="Blackwell M."/>
            <person name="Grigoriev I.V."/>
            <person name="Jeffries T.W."/>
        </authorList>
    </citation>
    <scope>NUCLEOTIDE SEQUENCE [LARGE SCALE GENOMIC DNA]</scope>
    <source>
        <strain evidence="12 13">DSM 6958</strain>
    </source>
</reference>
<dbReference type="Gene3D" id="1.20.1060.20">
    <property type="match status" value="1"/>
</dbReference>
<dbReference type="InterPro" id="IPR003395">
    <property type="entry name" value="RecF/RecN/SMC_N"/>
</dbReference>
<dbReference type="GO" id="GO:0005524">
    <property type="term" value="F:ATP binding"/>
    <property type="evidence" value="ECO:0007669"/>
    <property type="project" value="InterPro"/>
</dbReference>
<dbReference type="PANTHER" id="PTHR43977">
    <property type="entry name" value="STRUCTURAL MAINTENANCE OF CHROMOSOMES PROTEIN 3"/>
    <property type="match status" value="1"/>
</dbReference>
<accession>A0A1E3PLP0</accession>
<dbReference type="Pfam" id="PF02463">
    <property type="entry name" value="SMC_N"/>
    <property type="match status" value="1"/>
</dbReference>
<dbReference type="OrthoDB" id="431497at2759"/>
<feature type="coiled-coil region" evidence="9">
    <location>
        <begin position="186"/>
        <end position="213"/>
    </location>
</feature>
<evidence type="ECO:0000256" key="4">
    <source>
        <dbReference type="ARBA" id="ARBA00022776"/>
    </source>
</evidence>
<evidence type="ECO:0000256" key="5">
    <source>
        <dbReference type="ARBA" id="ARBA00023054"/>
    </source>
</evidence>
<keyword evidence="5 9" id="KW-0175">Coiled coil</keyword>
<proteinExistence type="inferred from homology"/>
<protein>
    <recommendedName>
        <fullName evidence="8">Structural maintenance of chromosomes protein</fullName>
    </recommendedName>
</protein>